<dbReference type="Proteomes" id="UP000314980">
    <property type="component" value="Unassembled WGS sequence"/>
</dbReference>
<dbReference type="AlphaFoldDB" id="A0A4W6G5W6"/>
<dbReference type="Ensembl" id="ENSLCAT00010060045.1">
    <property type="protein sequence ID" value="ENSLCAP00010058447.1"/>
    <property type="gene ID" value="ENSLCAG00010027262.1"/>
</dbReference>
<gene>
    <name evidence="2" type="primary">RND3</name>
</gene>
<dbReference type="STRING" id="8187.ENSLCAP00010058447"/>
<name>A0A4W6G5W6_LATCA</name>
<accession>A0A4W6G5W6</accession>
<reference evidence="2" key="2">
    <citation type="submission" date="2025-08" db="UniProtKB">
        <authorList>
            <consortium name="Ensembl"/>
        </authorList>
    </citation>
    <scope>IDENTIFICATION</scope>
</reference>
<protein>
    <submittedName>
        <fullName evidence="2">Rho family GTPase 3b</fullName>
    </submittedName>
</protein>
<dbReference type="InParanoid" id="A0A4W6G5W6"/>
<evidence type="ECO:0000313" key="3">
    <source>
        <dbReference type="Proteomes" id="UP000314980"/>
    </source>
</evidence>
<reference evidence="3" key="1">
    <citation type="submission" date="2015-09" db="EMBL/GenBank/DDBJ databases">
        <authorList>
            <person name="Sai Rama Sridatta P."/>
        </authorList>
    </citation>
    <scope>NUCLEOTIDE SEQUENCE [LARGE SCALE GENOMIC DNA]</scope>
</reference>
<evidence type="ECO:0000313" key="2">
    <source>
        <dbReference type="Ensembl" id="ENSLCAP00010058447.1"/>
    </source>
</evidence>
<organism evidence="2 3">
    <name type="scientific">Lates calcarifer</name>
    <name type="common">Barramundi</name>
    <name type="synonym">Holocentrus calcarifer</name>
    <dbReference type="NCBI Taxonomy" id="8187"/>
    <lineage>
        <taxon>Eukaryota</taxon>
        <taxon>Metazoa</taxon>
        <taxon>Chordata</taxon>
        <taxon>Craniata</taxon>
        <taxon>Vertebrata</taxon>
        <taxon>Euteleostomi</taxon>
        <taxon>Actinopterygii</taxon>
        <taxon>Neopterygii</taxon>
        <taxon>Teleostei</taxon>
        <taxon>Neoteleostei</taxon>
        <taxon>Acanthomorphata</taxon>
        <taxon>Carangaria</taxon>
        <taxon>Carangaria incertae sedis</taxon>
        <taxon>Centropomidae</taxon>
        <taxon>Lates</taxon>
    </lineage>
</organism>
<sequence>MYSPKTASPSATCPRCLKTTRPASTWTCREWSSGSGTPQVLPTMTMCVLSPTLMLMQSSSALTSADQRHWTAFLRSGEGRLRSSVPTPRCCWWAVSQTSEQSSSPSPTADTLQYRYDQGSNTAKQLSAPYLECSSLQSENSVRDIFHVATLACVNKNNKNMKRRKSSRATKRMSQSGTDMSTVATTHYQRTKAKSCAVM</sequence>
<keyword evidence="3" id="KW-1185">Reference proteome</keyword>
<feature type="compositionally biased region" description="Basic residues" evidence="1">
    <location>
        <begin position="160"/>
        <end position="171"/>
    </location>
</feature>
<feature type="region of interest" description="Disordered" evidence="1">
    <location>
        <begin position="160"/>
        <end position="179"/>
    </location>
</feature>
<dbReference type="GeneTree" id="ENSGT00940000157541"/>
<reference evidence="2" key="3">
    <citation type="submission" date="2025-09" db="UniProtKB">
        <authorList>
            <consortium name="Ensembl"/>
        </authorList>
    </citation>
    <scope>IDENTIFICATION</scope>
</reference>
<proteinExistence type="predicted"/>
<evidence type="ECO:0000256" key="1">
    <source>
        <dbReference type="SAM" id="MobiDB-lite"/>
    </source>
</evidence>